<reference evidence="1" key="1">
    <citation type="submission" date="2024-03" db="EMBL/GenBank/DDBJ databases">
        <authorList>
            <consortium name="ELIXIR-Norway"/>
            <consortium name="Elixir Norway"/>
        </authorList>
    </citation>
    <scope>NUCLEOTIDE SEQUENCE</scope>
</reference>
<name>A0ABP1AZD1_9BRYO</name>
<evidence type="ECO:0000313" key="2">
    <source>
        <dbReference type="Proteomes" id="UP001497522"/>
    </source>
</evidence>
<dbReference type="Proteomes" id="UP001497522">
    <property type="component" value="Chromosome 17"/>
</dbReference>
<organism evidence="1 2">
    <name type="scientific">Sphagnum jensenii</name>
    <dbReference type="NCBI Taxonomy" id="128206"/>
    <lineage>
        <taxon>Eukaryota</taxon>
        <taxon>Viridiplantae</taxon>
        <taxon>Streptophyta</taxon>
        <taxon>Embryophyta</taxon>
        <taxon>Bryophyta</taxon>
        <taxon>Sphagnophytina</taxon>
        <taxon>Sphagnopsida</taxon>
        <taxon>Sphagnales</taxon>
        <taxon>Sphagnaceae</taxon>
        <taxon>Sphagnum</taxon>
    </lineage>
</organism>
<proteinExistence type="predicted"/>
<protein>
    <submittedName>
        <fullName evidence="1">Uncharacterized protein</fullName>
    </submittedName>
</protein>
<keyword evidence="2" id="KW-1185">Reference proteome</keyword>
<accession>A0ABP1AZD1</accession>
<gene>
    <name evidence="1" type="ORF">CSSPJE1EN2_LOCUS10948</name>
</gene>
<sequence>MPPRDGNCKRKLFKQYGLCKACRGWQDANVRNGLSIEQMLAREDGQLKTQNQALEKTAALQFAEQQDIARLLGVGNSQAHSDTQKQVTSLKRVVLGNLRV</sequence>
<dbReference type="EMBL" id="OZ023718">
    <property type="protein sequence ID" value="CAK9867953.1"/>
    <property type="molecule type" value="Genomic_DNA"/>
</dbReference>
<evidence type="ECO:0000313" key="1">
    <source>
        <dbReference type="EMBL" id="CAK9867953.1"/>
    </source>
</evidence>